<feature type="repeat" description="WD" evidence="3">
    <location>
        <begin position="268"/>
        <end position="300"/>
    </location>
</feature>
<dbReference type="Gene3D" id="2.130.10.10">
    <property type="entry name" value="YVTN repeat-like/Quinoprotein amine dehydrogenase"/>
    <property type="match status" value="3"/>
</dbReference>
<dbReference type="EMBL" id="JAUSTT010000023">
    <property type="protein sequence ID" value="MDQ0177486.1"/>
    <property type="molecule type" value="Genomic_DNA"/>
</dbReference>
<dbReference type="Pfam" id="PF00400">
    <property type="entry name" value="WD40"/>
    <property type="match status" value="6"/>
</dbReference>
<name>A0ABT9WW07_9BACI</name>
<evidence type="ECO:0000256" key="1">
    <source>
        <dbReference type="ARBA" id="ARBA00022574"/>
    </source>
</evidence>
<keyword evidence="2" id="KW-0677">Repeat</keyword>
<evidence type="ECO:0000313" key="5">
    <source>
        <dbReference type="Proteomes" id="UP001223586"/>
    </source>
</evidence>
<dbReference type="CDD" id="cd00200">
    <property type="entry name" value="WD40"/>
    <property type="match status" value="1"/>
</dbReference>
<dbReference type="InterPro" id="IPR018391">
    <property type="entry name" value="PQQ_b-propeller_rpt"/>
</dbReference>
<feature type="repeat" description="WD" evidence="3">
    <location>
        <begin position="135"/>
        <end position="174"/>
    </location>
</feature>
<dbReference type="SMART" id="SM00564">
    <property type="entry name" value="PQQ"/>
    <property type="match status" value="4"/>
</dbReference>
<dbReference type="SUPFAM" id="SSF50978">
    <property type="entry name" value="WD40 repeat-like"/>
    <property type="match status" value="2"/>
</dbReference>
<sequence>MIKTITSEEVLKKHRGPITSVVLVPTINAIISSGYDGAVGCFNLSSKEFSLLGYHDHLVNRVVSNKDGTLIASASSDYSIKIWDVFAKKCIYTLKGHIDDVEDFTFLDNFMGVSTSRDKQIIFWDLESGTISKKIYGHEKDVLSVDYYDEKIYTTGDDKTLRVWDIHTGELLYMWGPFDVETDTCAVDIHHNRVVLGCDDGIIRIFSLSSGKPLKEIKAHLSGIKKVSVSINGDILSAAYDQRLLIWDAKDYSLKLELENINTKWERSLTWSPSGEQIIAGTFDGTVCIWEAETGKMEDEIGKENNDGNACFNDISVFERNFAVVSDDGYIRTGCIDENIFIDKIEPSSGRYLMNAVHFHKDKIYAGAHNQKLHTFLLKKPCSNGCQNPDCTIIKKETLIGEGPINTIKASQFETVSVFIGCYSGAIVKTDETGNKKNKFVLHDGAVKAISLHPHEPFGISCSAGGELISWDYSGNKYISYAGHNAIINDIDFDPTGEMIASVSRDFSLKIFQFRTGELLHTIELGAKSLKSVLFLDQNTVIVGDYWGNIIKVNIAKKTASTQKIATNGISSLARTENDIFAASYDGSVYQLDRENLHVLKKRTAMIQRGI</sequence>
<keyword evidence="1 3" id="KW-0853">WD repeat</keyword>
<dbReference type="PROSITE" id="PS50082">
    <property type="entry name" value="WD_REPEATS_2"/>
    <property type="match status" value="5"/>
</dbReference>
<dbReference type="PANTHER" id="PTHR19848">
    <property type="entry name" value="WD40 REPEAT PROTEIN"/>
    <property type="match status" value="1"/>
</dbReference>
<accession>A0ABT9WW07</accession>
<dbReference type="PROSITE" id="PS50294">
    <property type="entry name" value="WD_REPEATS_REGION"/>
    <property type="match status" value="3"/>
</dbReference>
<dbReference type="PROSITE" id="PS00678">
    <property type="entry name" value="WD_REPEATS_1"/>
    <property type="match status" value="3"/>
</dbReference>
<dbReference type="PANTHER" id="PTHR19848:SF8">
    <property type="entry name" value="F-BOX AND WD REPEAT DOMAIN CONTAINING 7"/>
    <property type="match status" value="1"/>
</dbReference>
<dbReference type="InterPro" id="IPR019775">
    <property type="entry name" value="WD40_repeat_CS"/>
</dbReference>
<evidence type="ECO:0000256" key="2">
    <source>
        <dbReference type="ARBA" id="ARBA00022737"/>
    </source>
</evidence>
<gene>
    <name evidence="4" type="ORF">J2S08_003366</name>
</gene>
<proteinExistence type="predicted"/>
<feature type="repeat" description="WD" evidence="3">
    <location>
        <begin position="481"/>
        <end position="522"/>
    </location>
</feature>
<comment type="caution">
    <text evidence="4">The sequence shown here is derived from an EMBL/GenBank/DDBJ whole genome shotgun (WGS) entry which is preliminary data.</text>
</comment>
<evidence type="ECO:0000256" key="3">
    <source>
        <dbReference type="PROSITE-ProRule" id="PRU00221"/>
    </source>
</evidence>
<feature type="repeat" description="WD" evidence="3">
    <location>
        <begin position="94"/>
        <end position="134"/>
    </location>
</feature>
<keyword evidence="5" id="KW-1185">Reference proteome</keyword>
<protein>
    <submittedName>
        <fullName evidence="4">WD40 repeat protein</fullName>
    </submittedName>
</protein>
<dbReference type="InterPro" id="IPR001680">
    <property type="entry name" value="WD40_rpt"/>
</dbReference>
<evidence type="ECO:0000313" key="4">
    <source>
        <dbReference type="EMBL" id="MDQ0177486.1"/>
    </source>
</evidence>
<feature type="repeat" description="WD" evidence="3">
    <location>
        <begin position="52"/>
        <end position="93"/>
    </location>
</feature>
<dbReference type="Proteomes" id="UP001223586">
    <property type="component" value="Unassembled WGS sequence"/>
</dbReference>
<reference evidence="4 5" key="1">
    <citation type="submission" date="2023-07" db="EMBL/GenBank/DDBJ databases">
        <title>Genomic Encyclopedia of Type Strains, Phase IV (KMG-IV): sequencing the most valuable type-strain genomes for metagenomic binning, comparative biology and taxonomic classification.</title>
        <authorList>
            <person name="Goeker M."/>
        </authorList>
    </citation>
    <scope>NUCLEOTIDE SEQUENCE [LARGE SCALE GENOMIC DNA]</scope>
    <source>
        <strain evidence="4 5">DSM 23837</strain>
    </source>
</reference>
<dbReference type="InterPro" id="IPR020472">
    <property type="entry name" value="WD40_PAC1"/>
</dbReference>
<dbReference type="SMART" id="SM00320">
    <property type="entry name" value="WD40"/>
    <property type="match status" value="9"/>
</dbReference>
<dbReference type="InterPro" id="IPR036322">
    <property type="entry name" value="WD40_repeat_dom_sf"/>
</dbReference>
<dbReference type="InterPro" id="IPR015943">
    <property type="entry name" value="WD40/YVTN_repeat-like_dom_sf"/>
</dbReference>
<dbReference type="PRINTS" id="PR00320">
    <property type="entry name" value="GPROTEINBRPT"/>
</dbReference>
<organism evidence="4 5">
    <name type="scientific">Bacillus chungangensis</name>
    <dbReference type="NCBI Taxonomy" id="587633"/>
    <lineage>
        <taxon>Bacteria</taxon>
        <taxon>Bacillati</taxon>
        <taxon>Bacillota</taxon>
        <taxon>Bacilli</taxon>
        <taxon>Bacillales</taxon>
        <taxon>Bacillaceae</taxon>
        <taxon>Bacillus</taxon>
    </lineage>
</organism>
<dbReference type="RefSeq" id="WP_307231516.1">
    <property type="nucleotide sequence ID" value="NZ_JAUSTT010000023.1"/>
</dbReference>